<dbReference type="KEGG" id="nta:107806183"/>
<protein>
    <submittedName>
        <fullName evidence="2">Uncharacterized protein LOC107806183</fullName>
    </submittedName>
</protein>
<reference evidence="2" key="2">
    <citation type="submission" date="2025-08" db="UniProtKB">
        <authorList>
            <consortium name="RefSeq"/>
        </authorList>
    </citation>
    <scope>IDENTIFICATION</scope>
    <source>
        <tissue evidence="2">Leaf</tissue>
    </source>
</reference>
<dbReference type="OrthoDB" id="1304282at2759"/>
<dbReference type="RefSeq" id="XP_016485782.1">
    <property type="nucleotide sequence ID" value="XM_016630296.1"/>
</dbReference>
<dbReference type="PANTHER" id="PTHR34222">
    <property type="entry name" value="GAG_PRE-INTEGRS DOMAIN-CONTAINING PROTEIN"/>
    <property type="match status" value="1"/>
</dbReference>
<accession>A0A1S4BAA0</accession>
<reference evidence="1" key="1">
    <citation type="journal article" date="2014" name="Nat. Commun.">
        <title>The tobacco genome sequence and its comparison with those of tomato and potato.</title>
        <authorList>
            <person name="Sierro N."/>
            <person name="Battey J.N."/>
            <person name="Ouadi S."/>
            <person name="Bakaher N."/>
            <person name="Bovet L."/>
            <person name="Willig A."/>
            <person name="Goepfert S."/>
            <person name="Peitsch M.C."/>
            <person name="Ivanov N.V."/>
        </authorList>
    </citation>
    <scope>NUCLEOTIDE SEQUENCE [LARGE SCALE GENOMIC DNA]</scope>
</reference>
<dbReference type="Proteomes" id="UP000790787">
    <property type="component" value="Chromosome 17"/>
</dbReference>
<sequence length="129" mass="14870">MKGHNRDNCFKLMHCDICRMKGHLKENCYKLIGYPADFKGKKKANAVMGGNSFSDFQQMQQAQAEFQQMQQGSNNMHISQQQRNNKSTIGPFFTQEHYNQILSMLSKTSLNEASANMEGSLHWEGEEDW</sequence>
<dbReference type="AlphaFoldDB" id="A0A1S4BAA0"/>
<dbReference type="PANTHER" id="PTHR34222:SF87">
    <property type="entry name" value="CCHC-TYPE DOMAIN-CONTAINING PROTEIN"/>
    <property type="match status" value="1"/>
</dbReference>
<dbReference type="PaxDb" id="4097-A0A1S4BAA0"/>
<evidence type="ECO:0000313" key="2">
    <source>
        <dbReference type="RefSeq" id="XP_016485782.1"/>
    </source>
</evidence>
<name>A0A1S4BAA0_TOBAC</name>
<organism evidence="1 2">
    <name type="scientific">Nicotiana tabacum</name>
    <name type="common">Common tobacco</name>
    <dbReference type="NCBI Taxonomy" id="4097"/>
    <lineage>
        <taxon>Eukaryota</taxon>
        <taxon>Viridiplantae</taxon>
        <taxon>Streptophyta</taxon>
        <taxon>Embryophyta</taxon>
        <taxon>Tracheophyta</taxon>
        <taxon>Spermatophyta</taxon>
        <taxon>Magnoliopsida</taxon>
        <taxon>eudicotyledons</taxon>
        <taxon>Gunneridae</taxon>
        <taxon>Pentapetalae</taxon>
        <taxon>asterids</taxon>
        <taxon>lamiids</taxon>
        <taxon>Solanales</taxon>
        <taxon>Solanaceae</taxon>
        <taxon>Nicotianoideae</taxon>
        <taxon>Nicotianeae</taxon>
        <taxon>Nicotiana</taxon>
    </lineage>
</organism>
<proteinExistence type="predicted"/>
<evidence type="ECO:0000313" key="1">
    <source>
        <dbReference type="Proteomes" id="UP000790787"/>
    </source>
</evidence>
<keyword evidence="1" id="KW-1185">Reference proteome</keyword>
<dbReference type="GeneID" id="107806183"/>
<dbReference type="RefSeq" id="XP_016485782.1">
    <property type="nucleotide sequence ID" value="XM_016630296.2"/>
</dbReference>
<gene>
    <name evidence="2" type="primary">LOC107806183</name>
</gene>